<protein>
    <submittedName>
        <fullName evidence="1">Uncharacterized protein</fullName>
    </submittedName>
</protein>
<organism evidence="1 2">
    <name type="scientific">Ensete ventricosum</name>
    <name type="common">Abyssinian banana</name>
    <name type="synonym">Musa ensete</name>
    <dbReference type="NCBI Taxonomy" id="4639"/>
    <lineage>
        <taxon>Eukaryota</taxon>
        <taxon>Viridiplantae</taxon>
        <taxon>Streptophyta</taxon>
        <taxon>Embryophyta</taxon>
        <taxon>Tracheophyta</taxon>
        <taxon>Spermatophyta</taxon>
        <taxon>Magnoliopsida</taxon>
        <taxon>Liliopsida</taxon>
        <taxon>Zingiberales</taxon>
        <taxon>Musaceae</taxon>
        <taxon>Ensete</taxon>
    </lineage>
</organism>
<comment type="caution">
    <text evidence="1">The sequence shown here is derived from an EMBL/GenBank/DDBJ whole genome shotgun (WGS) entry which is preliminary data.</text>
</comment>
<dbReference type="EMBL" id="AMZH03007693">
    <property type="protein sequence ID" value="RRT60675.1"/>
    <property type="molecule type" value="Genomic_DNA"/>
</dbReference>
<evidence type="ECO:0000313" key="1">
    <source>
        <dbReference type="EMBL" id="RRT60675.1"/>
    </source>
</evidence>
<accession>A0A426Z9L5</accession>
<sequence>MDLELAADSARVELRDLWYSRRQLKDEVLSLTMGAEMLQSELKAEVVDPWDSRDGEVFESAGDAMHLNHIFDHDGFSGFIIPTYLDGDQLIISENFNLLDLEHGVALLGAIPPMVLSKSFIVVASMAISAEGCRG</sequence>
<dbReference type="Proteomes" id="UP000287651">
    <property type="component" value="Unassembled WGS sequence"/>
</dbReference>
<name>A0A426Z9L5_ENSVE</name>
<proteinExistence type="predicted"/>
<reference evidence="1 2" key="1">
    <citation type="journal article" date="2014" name="Agronomy (Basel)">
        <title>A Draft Genome Sequence for Ensete ventricosum, the Drought-Tolerant Tree Against Hunger.</title>
        <authorList>
            <person name="Harrison J."/>
            <person name="Moore K.A."/>
            <person name="Paszkiewicz K."/>
            <person name="Jones T."/>
            <person name="Grant M."/>
            <person name="Ambacheew D."/>
            <person name="Muzemil S."/>
            <person name="Studholme D.J."/>
        </authorList>
    </citation>
    <scope>NUCLEOTIDE SEQUENCE [LARGE SCALE GENOMIC DNA]</scope>
</reference>
<evidence type="ECO:0000313" key="2">
    <source>
        <dbReference type="Proteomes" id="UP000287651"/>
    </source>
</evidence>
<dbReference type="AlphaFoldDB" id="A0A426Z9L5"/>
<gene>
    <name evidence="1" type="ORF">B296_00025447</name>
</gene>